<name>A0AAW0BQR0_9AGAR</name>
<dbReference type="AlphaFoldDB" id="A0AAW0BQR0"/>
<proteinExistence type="predicted"/>
<sequence>MLISSYNGKFVGQCEGHWQVGGMVCLTPHCSQLLSSLPQYFGTQGRVSLVDEVVYVRVGEHFPQNFPILPPKLSLVPESQHSIFDFQNPRWMFEDTPYLAFVPARNPLASDWLKPLNHTFRTLPIILDTNGQYKLAQTTIDQWESLEVNLHRLYNRLIRSTRIPLSPRFRLWPWPRQFGYIRKHKSEAIARFQALASRDAFMALLGIINFFARYFQYHQELILKSNGLDVAFTIEEVLEFLQQDAQISAVWMNDWRSTAFESPYIGAFIDVSQGSGCFSYVPVMARFNIPSALSWGSHNQLANAPRIMDDYIPTHDEIAAAMRVRVAFATQASSEKATKEIPARLSSLDFTPMPPVNPGTGQLPNEHYVQFFKRREASRDKYLLSEGPEKRVSRLQREAHSQKDLPPGKRGAVVFYWVQDSGHRIRTFAGRDNYDHYWSRYTRNQRRYDSVRDEWDVCTEFGEDDARDFEDGEDEGTCTTIQVDDHTMFSHVPDTAQKTSTEYVSNLYCRADEEELQHNLQLSSIQDIARYRFGMITNSGARLSSSPVSWPDAEKFVGAITETTSPEFRESFRAFISVFHSHSDLLSINWFDTLDLFSSDEDSMIRKSWPFKISTIASPETKYYLLHWDHHDEDFQLAIPNAASVLEVVRRGWGLSAKELIPKLIDRGMAFRTFFKTCEANRPRANPRFRSPAYLGYRTKDYKFESIDYITYTHHRNRFLHTPRGHAALRLGGIVGRIARGVISWDGVIARPAESATELRGYGDCVVTESAQYWDDYLTEEELDLVCGVYDVQAEKKRDGTFTVTKKSWWPKPNSWRVSGLNVGYWSSAAEVWFQARLKQIESGSATLYNGRGWKDCIKYVRRSNEIAARNENLADQFLDLCPRVWLSSEIKS</sequence>
<keyword evidence="2" id="KW-1185">Reference proteome</keyword>
<protein>
    <submittedName>
        <fullName evidence="1">Uncharacterized protein</fullName>
    </submittedName>
</protein>
<evidence type="ECO:0000313" key="2">
    <source>
        <dbReference type="Proteomes" id="UP001383192"/>
    </source>
</evidence>
<evidence type="ECO:0000313" key="1">
    <source>
        <dbReference type="EMBL" id="KAK7029036.1"/>
    </source>
</evidence>
<dbReference type="EMBL" id="JAYKXP010000085">
    <property type="protein sequence ID" value="KAK7029036.1"/>
    <property type="molecule type" value="Genomic_DNA"/>
</dbReference>
<accession>A0AAW0BQR0</accession>
<organism evidence="1 2">
    <name type="scientific">Paramarasmius palmivorus</name>
    <dbReference type="NCBI Taxonomy" id="297713"/>
    <lineage>
        <taxon>Eukaryota</taxon>
        <taxon>Fungi</taxon>
        <taxon>Dikarya</taxon>
        <taxon>Basidiomycota</taxon>
        <taxon>Agaricomycotina</taxon>
        <taxon>Agaricomycetes</taxon>
        <taxon>Agaricomycetidae</taxon>
        <taxon>Agaricales</taxon>
        <taxon>Marasmiineae</taxon>
        <taxon>Marasmiaceae</taxon>
        <taxon>Paramarasmius</taxon>
    </lineage>
</organism>
<comment type="caution">
    <text evidence="1">The sequence shown here is derived from an EMBL/GenBank/DDBJ whole genome shotgun (WGS) entry which is preliminary data.</text>
</comment>
<gene>
    <name evidence="1" type="ORF">VNI00_014746</name>
</gene>
<dbReference type="Proteomes" id="UP001383192">
    <property type="component" value="Unassembled WGS sequence"/>
</dbReference>
<reference evidence="1 2" key="1">
    <citation type="submission" date="2024-01" db="EMBL/GenBank/DDBJ databases">
        <title>A draft genome for a cacao thread blight-causing isolate of Paramarasmius palmivorus.</title>
        <authorList>
            <person name="Baruah I.K."/>
            <person name="Bukari Y."/>
            <person name="Amoako-Attah I."/>
            <person name="Meinhardt L.W."/>
            <person name="Bailey B.A."/>
            <person name="Cohen S.P."/>
        </authorList>
    </citation>
    <scope>NUCLEOTIDE SEQUENCE [LARGE SCALE GENOMIC DNA]</scope>
    <source>
        <strain evidence="1 2">GH-12</strain>
    </source>
</reference>